<proteinExistence type="predicted"/>
<dbReference type="STRING" id="1029756.W911_04790"/>
<dbReference type="RefSeq" id="WP_023786364.1">
    <property type="nucleotide sequence ID" value="NC_022997.1"/>
</dbReference>
<dbReference type="AlphaFoldDB" id="V5SIR3"/>
<dbReference type="KEGG" id="hni:W911_04790"/>
<organism evidence="1 2">
    <name type="scientific">Hyphomicrobium nitrativorans NL23</name>
    <dbReference type="NCBI Taxonomy" id="1029756"/>
    <lineage>
        <taxon>Bacteria</taxon>
        <taxon>Pseudomonadati</taxon>
        <taxon>Pseudomonadota</taxon>
        <taxon>Alphaproteobacteria</taxon>
        <taxon>Hyphomicrobiales</taxon>
        <taxon>Hyphomicrobiaceae</taxon>
        <taxon>Hyphomicrobium</taxon>
    </lineage>
</organism>
<dbReference type="HOGENOM" id="CLU_2699728_0_0_5"/>
<evidence type="ECO:0000313" key="2">
    <source>
        <dbReference type="Proteomes" id="UP000018542"/>
    </source>
</evidence>
<accession>V5SIR3</accession>
<keyword evidence="2" id="KW-1185">Reference proteome</keyword>
<dbReference type="EMBL" id="CP006912">
    <property type="protein sequence ID" value="AHB49970.1"/>
    <property type="molecule type" value="Genomic_DNA"/>
</dbReference>
<dbReference type="Proteomes" id="UP000018542">
    <property type="component" value="Chromosome"/>
</dbReference>
<reference evidence="1 2" key="1">
    <citation type="journal article" date="2014" name="Genome Announc.">
        <title>Complete Genome Sequence of Hyphomicrobium nitrativorans Strain NL23, a Denitrifying Bacterium Isolated from Biofilm of a Methanol-Fed Denitrification System Treating Seawater at the Montreal Biodome.</title>
        <authorList>
            <person name="Martineau C."/>
            <person name="Villeneuve C."/>
            <person name="Mauffrey F."/>
            <person name="Villemur R."/>
        </authorList>
    </citation>
    <scope>NUCLEOTIDE SEQUENCE [LARGE SCALE GENOMIC DNA]</scope>
    <source>
        <strain evidence="1">NL23</strain>
    </source>
</reference>
<name>V5SIR3_9HYPH</name>
<evidence type="ECO:0000313" key="1">
    <source>
        <dbReference type="EMBL" id="AHB49970.1"/>
    </source>
</evidence>
<sequence length="73" mass="8322">MRTLYKKAKLITEAEARYIIAHGTASSSEWVVVQHMDQWFDIRGMTKAEITEHIEDLDRKLAADLAAGIENPH</sequence>
<dbReference type="PATRIC" id="fig|1029756.8.peg.1005"/>
<protein>
    <submittedName>
        <fullName evidence="1">Uncharacterized protein</fullName>
    </submittedName>
</protein>
<gene>
    <name evidence="1" type="ORF">W911_04790</name>
</gene>